<dbReference type="EMBL" id="UAWN01000003">
    <property type="protein sequence ID" value="SQC07866.1"/>
    <property type="molecule type" value="Genomic_DNA"/>
</dbReference>
<evidence type="ECO:0000313" key="1">
    <source>
        <dbReference type="EMBL" id="SQC07866.1"/>
    </source>
</evidence>
<dbReference type="Gene3D" id="1.25.40.10">
    <property type="entry name" value="Tetratricopeptide repeat domain"/>
    <property type="match status" value="1"/>
</dbReference>
<name>A0A2X3C7K6_KLEPN</name>
<dbReference type="Proteomes" id="UP000251088">
    <property type="component" value="Unassembled WGS sequence"/>
</dbReference>
<dbReference type="InterPro" id="IPR011990">
    <property type="entry name" value="TPR-like_helical_dom_sf"/>
</dbReference>
<accession>A0A2X3C7K6</accession>
<reference evidence="1 2" key="1">
    <citation type="submission" date="2018-06" db="EMBL/GenBank/DDBJ databases">
        <authorList>
            <consortium name="Pathogen Informatics"/>
            <person name="Doyle S."/>
        </authorList>
    </citation>
    <scope>NUCLEOTIDE SEQUENCE [LARGE SCALE GENOMIC DNA]</scope>
    <source>
        <strain evidence="1 2">NCTC9128</strain>
    </source>
</reference>
<protein>
    <submittedName>
        <fullName evidence="1">Cellulose synthase operon protein C</fullName>
    </submittedName>
</protein>
<evidence type="ECO:0000313" key="2">
    <source>
        <dbReference type="Proteomes" id="UP000251088"/>
    </source>
</evidence>
<proteinExistence type="predicted"/>
<gene>
    <name evidence="1" type="primary">bcsC_4</name>
    <name evidence="1" type="ORF">NCTC9128_00754</name>
</gene>
<organism evidence="1 2">
    <name type="scientific">Klebsiella pneumoniae</name>
    <dbReference type="NCBI Taxonomy" id="573"/>
    <lineage>
        <taxon>Bacteria</taxon>
        <taxon>Pseudomonadati</taxon>
        <taxon>Pseudomonadota</taxon>
        <taxon>Gammaproteobacteria</taxon>
        <taxon>Enterobacterales</taxon>
        <taxon>Enterobacteriaceae</taxon>
        <taxon>Klebsiella/Raoultella group</taxon>
        <taxon>Klebsiella</taxon>
        <taxon>Klebsiella pneumoniae complex</taxon>
    </lineage>
</organism>
<sequence>MPCWGLGDVAAARKEAAAAERYYQQALRLDRGNNLAVRGLANLYRRRIA</sequence>
<dbReference type="SUPFAM" id="SSF48452">
    <property type="entry name" value="TPR-like"/>
    <property type="match status" value="1"/>
</dbReference>
<dbReference type="AlphaFoldDB" id="A0A2X3C7K6"/>